<dbReference type="PRINTS" id="PR00344">
    <property type="entry name" value="BCTRLSENSOR"/>
</dbReference>
<evidence type="ECO:0000256" key="2">
    <source>
        <dbReference type="ARBA" id="ARBA00012438"/>
    </source>
</evidence>
<dbReference type="Proteomes" id="UP000626148">
    <property type="component" value="Unassembled WGS sequence"/>
</dbReference>
<dbReference type="InterPro" id="IPR036097">
    <property type="entry name" value="HisK_dim/P_sf"/>
</dbReference>
<keyword evidence="3 5" id="KW-0597">Phosphoprotein</keyword>
<dbReference type="PANTHER" id="PTHR45339">
    <property type="entry name" value="HYBRID SIGNAL TRANSDUCTION HISTIDINE KINASE J"/>
    <property type="match status" value="1"/>
</dbReference>
<dbReference type="PANTHER" id="PTHR45339:SF1">
    <property type="entry name" value="HYBRID SIGNAL TRANSDUCTION HISTIDINE KINASE J"/>
    <property type="match status" value="1"/>
</dbReference>
<dbReference type="RefSeq" id="WP_189609143.1">
    <property type="nucleotide sequence ID" value="NZ_BMXR01000006.1"/>
</dbReference>
<dbReference type="Gene3D" id="3.40.50.2300">
    <property type="match status" value="1"/>
</dbReference>
<dbReference type="InterPro" id="IPR011006">
    <property type="entry name" value="CheY-like_superfamily"/>
</dbReference>
<dbReference type="SMART" id="SM00387">
    <property type="entry name" value="HATPase_c"/>
    <property type="match status" value="1"/>
</dbReference>
<dbReference type="PROSITE" id="PS50110">
    <property type="entry name" value="RESPONSE_REGULATORY"/>
    <property type="match status" value="1"/>
</dbReference>
<dbReference type="EC" id="2.7.13.3" evidence="2"/>
<evidence type="ECO:0000256" key="4">
    <source>
        <dbReference type="ARBA" id="ARBA00023012"/>
    </source>
</evidence>
<dbReference type="PROSITE" id="PS50109">
    <property type="entry name" value="HIS_KIN"/>
    <property type="match status" value="1"/>
</dbReference>
<dbReference type="AlphaFoldDB" id="A0A918KC46"/>
<dbReference type="Gene3D" id="3.30.565.10">
    <property type="entry name" value="Histidine kinase-like ATPase, C-terminal domain"/>
    <property type="match status" value="1"/>
</dbReference>
<evidence type="ECO:0000256" key="5">
    <source>
        <dbReference type="PROSITE-ProRule" id="PRU00169"/>
    </source>
</evidence>
<dbReference type="InterPro" id="IPR036890">
    <property type="entry name" value="HATPase_C_sf"/>
</dbReference>
<dbReference type="CDD" id="cd00082">
    <property type="entry name" value="HisKA"/>
    <property type="match status" value="1"/>
</dbReference>
<gene>
    <name evidence="9" type="ORF">GCM10007392_25230</name>
</gene>
<protein>
    <recommendedName>
        <fullName evidence="2">histidine kinase</fullName>
        <ecNumber evidence="2">2.7.13.3</ecNumber>
    </recommendedName>
</protein>
<dbReference type="GO" id="GO:0000155">
    <property type="term" value="F:phosphorelay sensor kinase activity"/>
    <property type="evidence" value="ECO:0007669"/>
    <property type="project" value="InterPro"/>
</dbReference>
<dbReference type="CDD" id="cd16922">
    <property type="entry name" value="HATPase_EvgS-ArcB-TorS-like"/>
    <property type="match status" value="1"/>
</dbReference>
<dbReference type="CDD" id="cd17546">
    <property type="entry name" value="REC_hyHK_CKI1_RcsC-like"/>
    <property type="match status" value="1"/>
</dbReference>
<dbReference type="SUPFAM" id="SSF52172">
    <property type="entry name" value="CheY-like"/>
    <property type="match status" value="1"/>
</dbReference>
<organism evidence="9 10">
    <name type="scientific">Saccharospirillum salsuginis</name>
    <dbReference type="NCBI Taxonomy" id="418750"/>
    <lineage>
        <taxon>Bacteria</taxon>
        <taxon>Pseudomonadati</taxon>
        <taxon>Pseudomonadota</taxon>
        <taxon>Gammaproteobacteria</taxon>
        <taxon>Oceanospirillales</taxon>
        <taxon>Saccharospirillaceae</taxon>
        <taxon>Saccharospirillum</taxon>
    </lineage>
</organism>
<dbReference type="SMART" id="SM00448">
    <property type="entry name" value="REC"/>
    <property type="match status" value="1"/>
</dbReference>
<comment type="catalytic activity">
    <reaction evidence="1">
        <text>ATP + protein L-histidine = ADP + protein N-phospho-L-histidine.</text>
        <dbReference type="EC" id="2.7.13.3"/>
    </reaction>
</comment>
<name>A0A918KC46_9GAMM</name>
<dbReference type="InterPro" id="IPR004358">
    <property type="entry name" value="Sig_transdc_His_kin-like_C"/>
</dbReference>
<dbReference type="InterPro" id="IPR003661">
    <property type="entry name" value="HisK_dim/P_dom"/>
</dbReference>
<evidence type="ECO:0000256" key="6">
    <source>
        <dbReference type="SAM" id="Phobius"/>
    </source>
</evidence>
<feature type="domain" description="Histidine kinase" evidence="7">
    <location>
        <begin position="221"/>
        <end position="441"/>
    </location>
</feature>
<keyword evidence="6" id="KW-0472">Membrane</keyword>
<feature type="transmembrane region" description="Helical" evidence="6">
    <location>
        <begin position="179"/>
        <end position="199"/>
    </location>
</feature>
<evidence type="ECO:0000256" key="1">
    <source>
        <dbReference type="ARBA" id="ARBA00000085"/>
    </source>
</evidence>
<dbReference type="InterPro" id="IPR005467">
    <property type="entry name" value="His_kinase_dom"/>
</dbReference>
<dbReference type="SUPFAM" id="SSF47384">
    <property type="entry name" value="Homodimeric domain of signal transducing histidine kinase"/>
    <property type="match status" value="1"/>
</dbReference>
<dbReference type="FunFam" id="3.30.565.10:FF:000010">
    <property type="entry name" value="Sensor histidine kinase RcsC"/>
    <property type="match status" value="1"/>
</dbReference>
<keyword evidence="6" id="KW-1133">Transmembrane helix</keyword>
<keyword evidence="6" id="KW-0812">Transmembrane</keyword>
<reference evidence="9" key="2">
    <citation type="submission" date="2020-09" db="EMBL/GenBank/DDBJ databases">
        <authorList>
            <person name="Sun Q."/>
            <person name="Kim S."/>
        </authorList>
    </citation>
    <scope>NUCLEOTIDE SEQUENCE</scope>
    <source>
        <strain evidence="9">KCTC 22169</strain>
    </source>
</reference>
<dbReference type="InterPro" id="IPR001789">
    <property type="entry name" value="Sig_transdc_resp-reg_receiver"/>
</dbReference>
<evidence type="ECO:0000259" key="8">
    <source>
        <dbReference type="PROSITE" id="PS50110"/>
    </source>
</evidence>
<accession>A0A918KC46</accession>
<keyword evidence="4" id="KW-0902">Two-component regulatory system</keyword>
<reference evidence="9" key="1">
    <citation type="journal article" date="2014" name="Int. J. Syst. Evol. Microbiol.">
        <title>Complete genome sequence of Corynebacterium casei LMG S-19264T (=DSM 44701T), isolated from a smear-ripened cheese.</title>
        <authorList>
            <consortium name="US DOE Joint Genome Institute (JGI-PGF)"/>
            <person name="Walter F."/>
            <person name="Albersmeier A."/>
            <person name="Kalinowski J."/>
            <person name="Ruckert C."/>
        </authorList>
    </citation>
    <scope>NUCLEOTIDE SEQUENCE</scope>
    <source>
        <strain evidence="9">KCTC 22169</strain>
    </source>
</reference>
<dbReference type="InterPro" id="IPR003594">
    <property type="entry name" value="HATPase_dom"/>
</dbReference>
<evidence type="ECO:0000313" key="9">
    <source>
        <dbReference type="EMBL" id="GGX56727.1"/>
    </source>
</evidence>
<dbReference type="Pfam" id="PF00072">
    <property type="entry name" value="Response_reg"/>
    <property type="match status" value="1"/>
</dbReference>
<dbReference type="Gene3D" id="1.10.287.130">
    <property type="match status" value="1"/>
</dbReference>
<feature type="modified residue" description="4-aspartylphosphate" evidence="5">
    <location>
        <position position="514"/>
    </location>
</feature>
<evidence type="ECO:0000256" key="3">
    <source>
        <dbReference type="ARBA" id="ARBA00022553"/>
    </source>
</evidence>
<proteinExistence type="predicted"/>
<keyword evidence="10" id="KW-1185">Reference proteome</keyword>
<evidence type="ECO:0000313" key="10">
    <source>
        <dbReference type="Proteomes" id="UP000626148"/>
    </source>
</evidence>
<comment type="caution">
    <text evidence="9">The sequence shown here is derived from an EMBL/GenBank/DDBJ whole genome shotgun (WGS) entry which is preliminary data.</text>
</comment>
<dbReference type="Pfam" id="PF00512">
    <property type="entry name" value="HisKA"/>
    <property type="match status" value="1"/>
</dbReference>
<dbReference type="Pfam" id="PF02518">
    <property type="entry name" value="HATPase_c"/>
    <property type="match status" value="1"/>
</dbReference>
<dbReference type="SUPFAM" id="SSF55874">
    <property type="entry name" value="ATPase domain of HSP90 chaperone/DNA topoisomerase II/histidine kinase"/>
    <property type="match status" value="1"/>
</dbReference>
<sequence>MLKRYGVIAVWALVFIGLLVWLGSLVVRVSGEIEQYGEQLRDDRPWHISQLQIEMERMKGSLDLYLLDPSPEHRGRAVLHTEIFWSRAKLLNEGDTGDYVEKYDTQLHQQIQGILNYLRAHEDHIYEMSPAYAQELWQRLNNWIEAFQYRIVRLSEDGYRAAVERSHMVQSTYNSIRTILISLGTMGFVAVTLLLYAYYRNRRLRVAAEQANRIQADFLANMSHEIRTPLNGIIGTIQLLRDSDSISERNSLIATLAHSSEALLAQINDVLDYSRLESGRQHIDAQAFDVMELVGTSVQVFSAQAQSKGIELRFHEPDRSHAWVLSDDAKIRQILLNLVGNAIKFTDRGRVDVFLDVTSEDDFLAVTLTVRDTGIGIPDDKQDLLFKPFSQGDTTTSRRFGGTGLGLAISRQLAELLGGRIELDSKVGVGSEFRLLLELPRTEQAKRLESDESEAEEAPLKLSGRVLVAEDNAVNQTIARRMLEKTGLRVDIAENGHEVLAACRDHRYDLIFMDVQMPELDGLEAARRLRLRSYPAPIVALTANATLESRQACIEAGMVDFISKPFRYTGLRAVLQRHLTNRQEV</sequence>
<evidence type="ECO:0000259" key="7">
    <source>
        <dbReference type="PROSITE" id="PS50109"/>
    </source>
</evidence>
<dbReference type="EMBL" id="BMXR01000006">
    <property type="protein sequence ID" value="GGX56727.1"/>
    <property type="molecule type" value="Genomic_DNA"/>
</dbReference>
<dbReference type="SMART" id="SM00388">
    <property type="entry name" value="HisKA"/>
    <property type="match status" value="1"/>
</dbReference>
<feature type="domain" description="Response regulatory" evidence="8">
    <location>
        <begin position="465"/>
        <end position="579"/>
    </location>
</feature>